<dbReference type="Gene3D" id="3.90.550.50">
    <property type="match status" value="1"/>
</dbReference>
<evidence type="ECO:0000256" key="9">
    <source>
        <dbReference type="ARBA" id="ARBA00023136"/>
    </source>
</evidence>
<evidence type="ECO:0000256" key="8">
    <source>
        <dbReference type="ARBA" id="ARBA00023034"/>
    </source>
</evidence>
<dbReference type="Proteomes" id="UP001652626">
    <property type="component" value="Chromosome 5"/>
</dbReference>
<comment type="subcellular location">
    <subcellularLocation>
        <location evidence="1 10">Golgi apparatus membrane</location>
        <topology evidence="1 10">Single-pass type II membrane protein</topology>
    </subcellularLocation>
</comment>
<keyword evidence="9 10" id="KW-0472">Membrane</keyword>
<dbReference type="AlphaFoldDB" id="A0A8B8HN87"/>
<keyword evidence="5 10" id="KW-0812">Transmembrane</keyword>
<name>A0A8B8HN87_VANTA</name>
<dbReference type="PANTHER" id="PTHR11214">
    <property type="entry name" value="BETA-1,3-N-ACETYLGLUCOSAMINYLTRANSFERASE"/>
    <property type="match status" value="1"/>
</dbReference>
<gene>
    <name evidence="12" type="primary">LOC113392663</name>
</gene>
<dbReference type="OMA" id="HVYRWHD"/>
<evidence type="ECO:0000313" key="12">
    <source>
        <dbReference type="RefSeq" id="XP_026484986.2"/>
    </source>
</evidence>
<evidence type="ECO:0000256" key="5">
    <source>
        <dbReference type="ARBA" id="ARBA00022692"/>
    </source>
</evidence>
<keyword evidence="7 10" id="KW-1133">Transmembrane helix</keyword>
<evidence type="ECO:0000256" key="10">
    <source>
        <dbReference type="RuleBase" id="RU363063"/>
    </source>
</evidence>
<dbReference type="GO" id="GO:0047220">
    <property type="term" value="F:galactosylxylosylprotein 3-beta-galactosyltransferase activity"/>
    <property type="evidence" value="ECO:0007669"/>
    <property type="project" value="UniProtKB-ARBA"/>
</dbReference>
<reference evidence="12" key="1">
    <citation type="submission" date="2025-08" db="UniProtKB">
        <authorList>
            <consortium name="RefSeq"/>
        </authorList>
    </citation>
    <scope>IDENTIFICATION</scope>
    <source>
        <tissue evidence="12">Whole body</tissue>
    </source>
</reference>
<dbReference type="GeneID" id="113392663"/>
<dbReference type="Pfam" id="PF01762">
    <property type="entry name" value="Galactosyl_T"/>
    <property type="match status" value="1"/>
</dbReference>
<accession>A0A8B8HN87</accession>
<keyword evidence="4" id="KW-0808">Transferase</keyword>
<organism evidence="11 12">
    <name type="scientific">Vanessa tameamea</name>
    <name type="common">Kamehameha butterfly</name>
    <dbReference type="NCBI Taxonomy" id="334116"/>
    <lineage>
        <taxon>Eukaryota</taxon>
        <taxon>Metazoa</taxon>
        <taxon>Ecdysozoa</taxon>
        <taxon>Arthropoda</taxon>
        <taxon>Hexapoda</taxon>
        <taxon>Insecta</taxon>
        <taxon>Pterygota</taxon>
        <taxon>Neoptera</taxon>
        <taxon>Endopterygota</taxon>
        <taxon>Lepidoptera</taxon>
        <taxon>Glossata</taxon>
        <taxon>Ditrysia</taxon>
        <taxon>Papilionoidea</taxon>
        <taxon>Nymphalidae</taxon>
        <taxon>Nymphalinae</taxon>
        <taxon>Vanessa</taxon>
    </lineage>
</organism>
<dbReference type="RefSeq" id="XP_026484986.2">
    <property type="nucleotide sequence ID" value="XM_026629201.2"/>
</dbReference>
<dbReference type="GO" id="GO:0006493">
    <property type="term" value="P:protein O-linked glycosylation"/>
    <property type="evidence" value="ECO:0007669"/>
    <property type="project" value="TreeGrafter"/>
</dbReference>
<protein>
    <recommendedName>
        <fullName evidence="10">Hexosyltransferase</fullName>
        <ecNumber evidence="10">2.4.1.-</ecNumber>
    </recommendedName>
</protein>
<dbReference type="InterPro" id="IPR002659">
    <property type="entry name" value="Glyco_trans_31"/>
</dbReference>
<dbReference type="EC" id="2.4.1.-" evidence="10"/>
<evidence type="ECO:0000256" key="6">
    <source>
        <dbReference type="ARBA" id="ARBA00022968"/>
    </source>
</evidence>
<keyword evidence="3 10" id="KW-0328">Glycosyltransferase</keyword>
<evidence type="ECO:0000256" key="1">
    <source>
        <dbReference type="ARBA" id="ARBA00004323"/>
    </source>
</evidence>
<evidence type="ECO:0000313" key="11">
    <source>
        <dbReference type="Proteomes" id="UP001652626"/>
    </source>
</evidence>
<dbReference type="GO" id="GO:0000139">
    <property type="term" value="C:Golgi membrane"/>
    <property type="evidence" value="ECO:0007669"/>
    <property type="project" value="UniProtKB-SubCell"/>
</dbReference>
<keyword evidence="11" id="KW-1185">Reference proteome</keyword>
<evidence type="ECO:0000256" key="3">
    <source>
        <dbReference type="ARBA" id="ARBA00022676"/>
    </source>
</evidence>
<evidence type="ECO:0000256" key="4">
    <source>
        <dbReference type="ARBA" id="ARBA00022679"/>
    </source>
</evidence>
<sequence length="370" mass="43131">MFAVFLKRYKGMILASILFFYLGCGITLSFIRIECASPTSNASTRKIKENFENNLDKIEYAVLIISNPLNEAKRDAIRTTWANFIDNIFIENGEHLYKWNHTWTGNSIKHELIKCFFVVGTEGLDTERMKKIQAEHTRSNDLLLFNNFEDSYKNLAKKLIRSLEWMSNNLKDLKYVIKCDDDSFVRVDLIVRDLEAFAPEMSGPMISQYVTYKKSLPTYKGLYWGYFDGRAKVFLNGKWQEKEWFLCDTYLPYALGGGYVISRSIVDYIAKNSQFLSHYNSEDVSMGVWTAALDGINRVHDTRFDTEWKSRGCDSNMLVRHKQTPSDMFQMYKTLVHSQGTKLCKTESALRKSYHYNWNSLPSICCKEKY</sequence>
<evidence type="ECO:0000256" key="7">
    <source>
        <dbReference type="ARBA" id="ARBA00022989"/>
    </source>
</evidence>
<dbReference type="OrthoDB" id="1158011at2759"/>
<dbReference type="GO" id="GO:0006024">
    <property type="term" value="P:glycosaminoglycan biosynthetic process"/>
    <property type="evidence" value="ECO:0007669"/>
    <property type="project" value="UniProtKB-ARBA"/>
</dbReference>
<dbReference type="PANTHER" id="PTHR11214:SF3">
    <property type="entry name" value="BETA-1,3-GALACTOSYLTRANSFERASE 6"/>
    <property type="match status" value="1"/>
</dbReference>
<feature type="transmembrane region" description="Helical" evidence="10">
    <location>
        <begin position="12"/>
        <end position="31"/>
    </location>
</feature>
<keyword evidence="8 10" id="KW-0333">Golgi apparatus</keyword>
<evidence type="ECO:0000256" key="2">
    <source>
        <dbReference type="ARBA" id="ARBA00008661"/>
    </source>
</evidence>
<comment type="similarity">
    <text evidence="2 10">Belongs to the glycosyltransferase 31 family.</text>
</comment>
<proteinExistence type="inferred from homology"/>
<keyword evidence="6 10" id="KW-0735">Signal-anchor</keyword>